<protein>
    <recommendedName>
        <fullName evidence="2">Capsid protein</fullName>
    </recommendedName>
</protein>
<proteinExistence type="predicted"/>
<gene>
    <name evidence="1" type="ORF">LCGC14_2771750</name>
</gene>
<evidence type="ECO:0000313" key="1">
    <source>
        <dbReference type="EMBL" id="KKK85593.1"/>
    </source>
</evidence>
<dbReference type="EMBL" id="LAZR01051238">
    <property type="protein sequence ID" value="KKK85593.1"/>
    <property type="molecule type" value="Genomic_DNA"/>
</dbReference>
<reference evidence="1" key="1">
    <citation type="journal article" date="2015" name="Nature">
        <title>Complex archaea that bridge the gap between prokaryotes and eukaryotes.</title>
        <authorList>
            <person name="Spang A."/>
            <person name="Saw J.H."/>
            <person name="Jorgensen S.L."/>
            <person name="Zaremba-Niedzwiedzka K."/>
            <person name="Martijn J."/>
            <person name="Lind A.E."/>
            <person name="van Eijk R."/>
            <person name="Schleper C."/>
            <person name="Guy L."/>
            <person name="Ettema T.J."/>
        </authorList>
    </citation>
    <scope>NUCLEOTIDE SEQUENCE</scope>
</reference>
<name>A0A0F8YW03_9ZZZZ</name>
<dbReference type="AlphaFoldDB" id="A0A0F8YW03"/>
<sequence>MATTRINWDTTTNQDAIRGGVRSVFDSTGGAALTESSVLYNMMGTDEYIERDVRVAMLDHTGKVPEGQSIPIQQPKFGQKYDYTQEKYGTGFRITMEMKMFNKIDLINRLTRSLKKVMLETKDVELAKLFNSPTATYTGFTGVVLGSASQTTLDTASTGYDNLIGAALTTTSLQDALYYFDSLVDDQGNTAPKRPDCLYYEPTLQWTANELMRSSDKPHEFSNTINTYKDWDLKLFNYHRLTSVTAWGMACKKDEAYDIN</sequence>
<comment type="caution">
    <text evidence="1">The sequence shown here is derived from an EMBL/GenBank/DDBJ whole genome shotgun (WGS) entry which is preliminary data.</text>
</comment>
<organism evidence="1">
    <name type="scientific">marine sediment metagenome</name>
    <dbReference type="NCBI Taxonomy" id="412755"/>
    <lineage>
        <taxon>unclassified sequences</taxon>
        <taxon>metagenomes</taxon>
        <taxon>ecological metagenomes</taxon>
    </lineage>
</organism>
<dbReference type="Pfam" id="PF25209">
    <property type="entry name" value="Phage_capsid_4"/>
    <property type="match status" value="1"/>
</dbReference>
<feature type="non-terminal residue" evidence="1">
    <location>
        <position position="260"/>
    </location>
</feature>
<accession>A0A0F8YW03</accession>
<evidence type="ECO:0008006" key="2">
    <source>
        <dbReference type="Google" id="ProtNLM"/>
    </source>
</evidence>